<dbReference type="PANTHER" id="PTHR11247">
    <property type="entry name" value="PALMITOYL-PROTEIN THIOESTERASE/DOLICHYLDIPHOSPHATASE 1"/>
    <property type="match status" value="1"/>
</dbReference>
<evidence type="ECO:0000256" key="2">
    <source>
        <dbReference type="ARBA" id="ARBA00012423"/>
    </source>
</evidence>
<organism evidence="9 10">
    <name type="scientific">Ogataea polymorpha</name>
    <dbReference type="NCBI Taxonomy" id="460523"/>
    <lineage>
        <taxon>Eukaryota</taxon>
        <taxon>Fungi</taxon>
        <taxon>Dikarya</taxon>
        <taxon>Ascomycota</taxon>
        <taxon>Saccharomycotina</taxon>
        <taxon>Pichiomycetes</taxon>
        <taxon>Pichiales</taxon>
        <taxon>Pichiaceae</taxon>
        <taxon>Ogataea</taxon>
    </lineage>
</organism>
<dbReference type="Proteomes" id="UP000788993">
    <property type="component" value="Unassembled WGS sequence"/>
</dbReference>
<evidence type="ECO:0000256" key="8">
    <source>
        <dbReference type="ARBA" id="ARBA00031934"/>
    </source>
</evidence>
<protein>
    <recommendedName>
        <fullName evidence="3">Palmitoyl-protein thioesterase 1</fullName>
        <ecNumber evidence="2">3.1.2.22</ecNumber>
    </recommendedName>
    <alternativeName>
        <fullName evidence="8">Palmitoyl-protein hydrolase 1</fullName>
    </alternativeName>
</protein>
<dbReference type="Pfam" id="PF02089">
    <property type="entry name" value="Palm_thioest"/>
    <property type="match status" value="1"/>
</dbReference>
<dbReference type="InterPro" id="IPR029058">
    <property type="entry name" value="AB_hydrolase_fold"/>
</dbReference>
<dbReference type="Gene3D" id="3.40.50.1820">
    <property type="entry name" value="alpha/beta hydrolase"/>
    <property type="match status" value="1"/>
</dbReference>
<evidence type="ECO:0000256" key="4">
    <source>
        <dbReference type="ARBA" id="ARBA00022729"/>
    </source>
</evidence>
<dbReference type="InterPro" id="IPR002472">
    <property type="entry name" value="Palm_thioest"/>
</dbReference>
<dbReference type="GO" id="GO:0008474">
    <property type="term" value="F:palmitoyl-(protein) hydrolase activity"/>
    <property type="evidence" value="ECO:0007669"/>
    <property type="project" value="UniProtKB-EC"/>
</dbReference>
<dbReference type="EC" id="3.1.2.22" evidence="2"/>
<dbReference type="OrthoDB" id="10263094at2759"/>
<comment type="caution">
    <text evidence="9">The sequence shown here is derived from an EMBL/GenBank/DDBJ whole genome shotgun (WGS) entry which is preliminary data.</text>
</comment>
<evidence type="ECO:0000313" key="9">
    <source>
        <dbReference type="EMBL" id="KAH3670140.1"/>
    </source>
</evidence>
<keyword evidence="6" id="KW-1015">Disulfide bond</keyword>
<dbReference type="PANTHER" id="PTHR11247:SF8">
    <property type="entry name" value="PALMITOYL-PROTEIN THIOESTERASE 1"/>
    <property type="match status" value="1"/>
</dbReference>
<dbReference type="FunFam" id="3.40.50.1820:FF:000107">
    <property type="entry name" value="Palmitoyl-protein thioesterase 1"/>
    <property type="match status" value="1"/>
</dbReference>
<accession>A0A9P8PEE3</accession>
<reference evidence="9" key="1">
    <citation type="journal article" date="2021" name="Open Biol.">
        <title>Shared evolutionary footprints suggest mitochondrial oxidative damage underlies multiple complex I losses in fungi.</title>
        <authorList>
            <person name="Schikora-Tamarit M.A."/>
            <person name="Marcet-Houben M."/>
            <person name="Nosek J."/>
            <person name="Gabaldon T."/>
        </authorList>
    </citation>
    <scope>NUCLEOTIDE SEQUENCE</scope>
    <source>
        <strain evidence="9">NCAIM Y.01608</strain>
    </source>
</reference>
<comment type="similarity">
    <text evidence="1">Belongs to the palmitoyl-protein thioesterase family.</text>
</comment>
<evidence type="ECO:0000313" key="10">
    <source>
        <dbReference type="Proteomes" id="UP000788993"/>
    </source>
</evidence>
<keyword evidence="4" id="KW-0732">Signal</keyword>
<dbReference type="AlphaFoldDB" id="A0A9P8PEE3"/>
<keyword evidence="7" id="KW-0325">Glycoprotein</keyword>
<evidence type="ECO:0000256" key="5">
    <source>
        <dbReference type="ARBA" id="ARBA00022801"/>
    </source>
</evidence>
<keyword evidence="5" id="KW-0378">Hydrolase</keyword>
<dbReference type="EMBL" id="JAEUBD010000983">
    <property type="protein sequence ID" value="KAH3670140.1"/>
    <property type="molecule type" value="Genomic_DNA"/>
</dbReference>
<proteinExistence type="inferred from homology"/>
<evidence type="ECO:0000256" key="1">
    <source>
        <dbReference type="ARBA" id="ARBA00010758"/>
    </source>
</evidence>
<keyword evidence="10" id="KW-1185">Reference proteome</keyword>
<evidence type="ECO:0000256" key="6">
    <source>
        <dbReference type="ARBA" id="ARBA00023157"/>
    </source>
</evidence>
<gene>
    <name evidence="9" type="ORF">OGATHE_002953</name>
</gene>
<dbReference type="SUPFAM" id="SSF53474">
    <property type="entry name" value="alpha/beta-Hydrolases"/>
    <property type="match status" value="1"/>
</dbReference>
<dbReference type="PRINTS" id="PR00414">
    <property type="entry name" value="PPTHIESTRASE"/>
</dbReference>
<sequence length="309" mass="35358">MYIFGYLKDLLTISTAISMEISQKHSSRERPASCLDSKPTSVVIWHGMGDTYNSTGMQSVKTLLEDEIPNVFVHSVYLDVDETKDQKLSFLGDLNTQIRGVCNQLNSIPELENGFNALGFSQGGLFLRSAMELCGLPIKTLITYGSPHNGVTDLPPCPEGNWLCERRNSILKKQIYNEKVQSSVVQAQYFRDVYNFEKYLENSAFLKFVNNEFIRDTEYVDNFTKLEKLVMVMFSKDDMLVPKETAWFCDLDPDSGEIIPFNETSSFQDDLIGIRTLYEQNKIDFLTISDSHMKIDEGHLRFIANKYLH</sequence>
<evidence type="ECO:0000256" key="3">
    <source>
        <dbReference type="ARBA" id="ARBA00014212"/>
    </source>
</evidence>
<evidence type="ECO:0000256" key="7">
    <source>
        <dbReference type="ARBA" id="ARBA00023180"/>
    </source>
</evidence>
<name>A0A9P8PEE3_9ASCO</name>
<reference evidence="9" key="2">
    <citation type="submission" date="2021-01" db="EMBL/GenBank/DDBJ databases">
        <authorList>
            <person name="Schikora-Tamarit M.A."/>
        </authorList>
    </citation>
    <scope>NUCLEOTIDE SEQUENCE</scope>
    <source>
        <strain evidence="9">NCAIM Y.01608</strain>
    </source>
</reference>